<dbReference type="SUPFAM" id="SSF53927">
    <property type="entry name" value="Cytidine deaminase-like"/>
    <property type="match status" value="1"/>
</dbReference>
<gene>
    <name evidence="2" type="ORF">OS242_17935</name>
</gene>
<dbReference type="InterPro" id="IPR016193">
    <property type="entry name" value="Cytidine_deaminase-like"/>
</dbReference>
<name>A0ABT3X4J8_9BACL</name>
<protein>
    <submittedName>
        <fullName evidence="2">Deaminase</fullName>
    </submittedName>
</protein>
<dbReference type="InterPro" id="IPR002125">
    <property type="entry name" value="CMP_dCMP_dom"/>
</dbReference>
<dbReference type="Gene3D" id="3.40.140.10">
    <property type="entry name" value="Cytidine Deaminase, domain 2"/>
    <property type="match status" value="1"/>
</dbReference>
<accession>A0ABT3X4J8</accession>
<sequence length="186" mass="20745">MKLEEIKSRLASYRPDLERYPDDEVARLTLLLALEAVEKGNFGIGCVLVGPDGSLVEQGFNEVFCRADGVPLFRSGAHGEMVVMDRFEVKHPGVTSMDGYRLYTSLESCPMCMTRLICSGVSVVLHVADDLEGGMVRNKHLLPPVWQKMMKPQIFAAARCSEELRDLSRAILMSNVAELNEKLLTR</sequence>
<proteinExistence type="predicted"/>
<dbReference type="Pfam" id="PF00383">
    <property type="entry name" value="dCMP_cyt_deam_1"/>
    <property type="match status" value="1"/>
</dbReference>
<keyword evidence="3" id="KW-1185">Reference proteome</keyword>
<evidence type="ECO:0000259" key="1">
    <source>
        <dbReference type="PROSITE" id="PS51747"/>
    </source>
</evidence>
<dbReference type="CDD" id="cd01285">
    <property type="entry name" value="nucleoside_deaminase"/>
    <property type="match status" value="1"/>
</dbReference>
<reference evidence="2 3" key="1">
    <citation type="submission" date="2022-11" db="EMBL/GenBank/DDBJ databases">
        <title>Study of microbial diversity in lake waters.</title>
        <authorList>
            <person name="Zhang J."/>
        </authorList>
    </citation>
    <scope>NUCLEOTIDE SEQUENCE [LARGE SCALE GENOMIC DNA]</scope>
    <source>
        <strain evidence="2 3">DT12</strain>
    </source>
</reference>
<feature type="domain" description="CMP/dCMP-type deaminase" evidence="1">
    <location>
        <begin position="20"/>
        <end position="137"/>
    </location>
</feature>
<dbReference type="RefSeq" id="WP_267153077.1">
    <property type="nucleotide sequence ID" value="NZ_JAPMLT010000013.1"/>
</dbReference>
<evidence type="ECO:0000313" key="3">
    <source>
        <dbReference type="Proteomes" id="UP001208017"/>
    </source>
</evidence>
<dbReference type="PROSITE" id="PS51747">
    <property type="entry name" value="CYT_DCMP_DEAMINASES_2"/>
    <property type="match status" value="1"/>
</dbReference>
<comment type="caution">
    <text evidence="2">The sequence shown here is derived from an EMBL/GenBank/DDBJ whole genome shotgun (WGS) entry which is preliminary data.</text>
</comment>
<evidence type="ECO:0000313" key="2">
    <source>
        <dbReference type="EMBL" id="MCX7571828.1"/>
    </source>
</evidence>
<dbReference type="EMBL" id="JAPMLT010000013">
    <property type="protein sequence ID" value="MCX7571828.1"/>
    <property type="molecule type" value="Genomic_DNA"/>
</dbReference>
<organism evidence="2 3">
    <name type="scientific">Tumebacillus lacus</name>
    <dbReference type="NCBI Taxonomy" id="2995335"/>
    <lineage>
        <taxon>Bacteria</taxon>
        <taxon>Bacillati</taxon>
        <taxon>Bacillota</taxon>
        <taxon>Bacilli</taxon>
        <taxon>Bacillales</taxon>
        <taxon>Alicyclobacillaceae</taxon>
        <taxon>Tumebacillus</taxon>
    </lineage>
</organism>
<dbReference type="Proteomes" id="UP001208017">
    <property type="component" value="Unassembled WGS sequence"/>
</dbReference>